<proteinExistence type="predicted"/>
<evidence type="ECO:0000313" key="2">
    <source>
        <dbReference type="Proteomes" id="UP000474104"/>
    </source>
</evidence>
<name>A0A9X5CFV6_9FIRM</name>
<protein>
    <submittedName>
        <fullName evidence="1">Uncharacterized protein</fullName>
    </submittedName>
</protein>
<gene>
    <name evidence="1" type="ORF">FMM80_22030</name>
</gene>
<reference evidence="1 2" key="1">
    <citation type="submission" date="2019-07" db="EMBL/GenBank/DDBJ databases">
        <title>Draft genome sequences of 15 bacterial species constituting the stable defined intestinal microbiota of the GM15 gnotobiotic mouse model.</title>
        <authorList>
            <person name="Elie C."/>
            <person name="Mathieu A."/>
            <person name="Saliou A."/>
            <person name="Darnaud M."/>
            <person name="Leulier F."/>
            <person name="Tamellini A."/>
        </authorList>
    </citation>
    <scope>NUCLEOTIDE SEQUENCE [LARGE SCALE GENOMIC DNA]</scope>
    <source>
        <strain evidence="2">ASF 502</strain>
    </source>
</reference>
<dbReference type="Proteomes" id="UP000474104">
    <property type="component" value="Unassembled WGS sequence"/>
</dbReference>
<evidence type="ECO:0000313" key="1">
    <source>
        <dbReference type="EMBL" id="NDO71181.1"/>
    </source>
</evidence>
<organism evidence="1 2">
    <name type="scientific">Schaedlerella arabinosiphila</name>
    <dbReference type="NCBI Taxonomy" id="2044587"/>
    <lineage>
        <taxon>Bacteria</taxon>
        <taxon>Bacillati</taxon>
        <taxon>Bacillota</taxon>
        <taxon>Clostridia</taxon>
        <taxon>Lachnospirales</taxon>
        <taxon>Lachnospiraceae</taxon>
        <taxon>Schaedlerella</taxon>
    </lineage>
</organism>
<sequence length="203" mass="22803">MAQFEANRAIAGWYAKRAAERDYPGLFLVMSDPVELLCREVLLASRQGDRGLLPGQIQGCGLGVMHGRARFFAQREDAFRDYLAEGRVFGSHGRELVAANSIRAGQYDDGCSRRLTEWVIRANLQVRGYGFKPYIAPACSSGALTILRILEGKWNYSSNYLGGVYFGGKNRTTERGIEWEALPLPELLFDRLKCAYQNLEKIL</sequence>
<comment type="caution">
    <text evidence="1">The sequence shown here is derived from an EMBL/GenBank/DDBJ whole genome shotgun (WGS) entry which is preliminary data.</text>
</comment>
<dbReference type="RefSeq" id="WP_162205928.1">
    <property type="nucleotide sequence ID" value="NZ_VIRB01000133.1"/>
</dbReference>
<dbReference type="EMBL" id="VIRB01000133">
    <property type="protein sequence ID" value="NDO71181.1"/>
    <property type="molecule type" value="Genomic_DNA"/>
</dbReference>
<dbReference type="AlphaFoldDB" id="A0A9X5CFV6"/>
<accession>A0A9X5CFV6</accession>